<accession>A0A438D6W8</accession>
<comment type="caution">
    <text evidence="1">The sequence shown here is derived from an EMBL/GenBank/DDBJ whole genome shotgun (WGS) entry which is preliminary data.</text>
</comment>
<proteinExistence type="predicted"/>
<gene>
    <name evidence="1" type="primary">AtMg00810_64</name>
    <name evidence="1" type="ORF">CK203_097653</name>
</gene>
<evidence type="ECO:0000313" key="1">
    <source>
        <dbReference type="EMBL" id="RVW31164.1"/>
    </source>
</evidence>
<name>A0A438D6W8_VITVI</name>
<organism evidence="1 2">
    <name type="scientific">Vitis vinifera</name>
    <name type="common">Grape</name>
    <dbReference type="NCBI Taxonomy" id="29760"/>
    <lineage>
        <taxon>Eukaryota</taxon>
        <taxon>Viridiplantae</taxon>
        <taxon>Streptophyta</taxon>
        <taxon>Embryophyta</taxon>
        <taxon>Tracheophyta</taxon>
        <taxon>Spermatophyta</taxon>
        <taxon>Magnoliopsida</taxon>
        <taxon>eudicotyledons</taxon>
        <taxon>Gunneridae</taxon>
        <taxon>Pentapetalae</taxon>
        <taxon>rosids</taxon>
        <taxon>Vitales</taxon>
        <taxon>Vitaceae</taxon>
        <taxon>Viteae</taxon>
        <taxon>Vitis</taxon>
    </lineage>
</organism>
<protein>
    <submittedName>
        <fullName evidence="1">Putative mitochondrial protein</fullName>
    </submittedName>
</protein>
<dbReference type="Proteomes" id="UP000288805">
    <property type="component" value="Unassembled WGS sequence"/>
</dbReference>
<dbReference type="AlphaFoldDB" id="A0A438D6W8"/>
<reference evidence="1 2" key="1">
    <citation type="journal article" date="2018" name="PLoS Genet.">
        <title>Population sequencing reveals clonal diversity and ancestral inbreeding in the grapevine cultivar Chardonnay.</title>
        <authorList>
            <person name="Roach M.J."/>
            <person name="Johnson D.L."/>
            <person name="Bohlmann J."/>
            <person name="van Vuuren H.J."/>
            <person name="Jones S.J."/>
            <person name="Pretorius I.S."/>
            <person name="Schmidt S.A."/>
            <person name="Borneman A.R."/>
        </authorList>
    </citation>
    <scope>NUCLEOTIDE SEQUENCE [LARGE SCALE GENOMIC DNA]</scope>
    <source>
        <strain evidence="2">cv. Chardonnay</strain>
        <tissue evidence="1">Leaf</tissue>
    </source>
</reference>
<dbReference type="PANTHER" id="PTHR11439:SF455">
    <property type="entry name" value="RLK (RECEPTOR-LIKE PROTEIN KINASE) 8, PUTATIVE-RELATED"/>
    <property type="match status" value="1"/>
</dbReference>
<evidence type="ECO:0000313" key="2">
    <source>
        <dbReference type="Proteomes" id="UP000288805"/>
    </source>
</evidence>
<dbReference type="PANTHER" id="PTHR11439">
    <property type="entry name" value="GAG-POL-RELATED RETROTRANSPOSON"/>
    <property type="match status" value="1"/>
</dbReference>
<sequence>MLDIAYMMAQMAIKNSSSSDDSPLAYATEYGRLVGALQYLTFTRPDITHVVNQVCQHFRSLTTQHLREVKHILWYPKDTLDYGLRFLAQSSFTLSGFCDVDWASRFKT</sequence>
<dbReference type="EMBL" id="QGNW01001765">
    <property type="protein sequence ID" value="RVW31164.1"/>
    <property type="molecule type" value="Genomic_DNA"/>
</dbReference>